<evidence type="ECO:0000313" key="2">
    <source>
        <dbReference type="EMBL" id="CCA23463.1"/>
    </source>
</evidence>
<sequence>MQKIQERTKMHVYGNKTSWSNSNLQLKFLATFFSSHPDMSVPVILLLDASSGHWTHRVRDYATAIGFIMLKVPLGYTSVCQPADVCWMKPFKDQVRAQWIRFLREQIEKWRVGEPFRMEAPERENVADWIRSAWDHLSIKTISGGYRATHTAVGDENEPAYFVVSELARLRCWTPRWERLTQTMSLTSSLS</sequence>
<dbReference type="Pfam" id="PF03184">
    <property type="entry name" value="DDE_1"/>
    <property type="match status" value="1"/>
</dbReference>
<name>F0WQ58_9STRA</name>
<evidence type="ECO:0000259" key="1">
    <source>
        <dbReference type="Pfam" id="PF03184"/>
    </source>
</evidence>
<reference evidence="2" key="1">
    <citation type="journal article" date="2011" name="PLoS Biol.">
        <title>Gene gain and loss during evolution of obligate parasitism in the white rust pathogen of Arabidopsis thaliana.</title>
        <authorList>
            <person name="Kemen E."/>
            <person name="Gardiner A."/>
            <person name="Schultz-Larsen T."/>
            <person name="Kemen A.C."/>
            <person name="Balmuth A.L."/>
            <person name="Robert-Seilaniantz A."/>
            <person name="Bailey K."/>
            <person name="Holub E."/>
            <person name="Studholme D.J."/>
            <person name="Maclean D."/>
            <person name="Jones J.D."/>
        </authorList>
    </citation>
    <scope>NUCLEOTIDE SEQUENCE</scope>
</reference>
<accession>F0WQ58</accession>
<dbReference type="InterPro" id="IPR004875">
    <property type="entry name" value="DDE_SF_endonuclease_dom"/>
</dbReference>
<organism evidence="2">
    <name type="scientific">Albugo laibachii Nc14</name>
    <dbReference type="NCBI Taxonomy" id="890382"/>
    <lineage>
        <taxon>Eukaryota</taxon>
        <taxon>Sar</taxon>
        <taxon>Stramenopiles</taxon>
        <taxon>Oomycota</taxon>
        <taxon>Peronosporomycetes</taxon>
        <taxon>Albuginales</taxon>
        <taxon>Albuginaceae</taxon>
        <taxon>Albugo</taxon>
    </lineage>
</organism>
<dbReference type="HOGENOM" id="CLU_031434_3_1_1"/>
<reference evidence="2" key="2">
    <citation type="submission" date="2011-02" db="EMBL/GenBank/DDBJ databases">
        <authorList>
            <person name="MacLean D."/>
        </authorList>
    </citation>
    <scope>NUCLEOTIDE SEQUENCE</scope>
</reference>
<gene>
    <name evidence="2" type="primary">AlNc14C195G8538</name>
    <name evidence="2" type="ORF">ALNC14_096070</name>
</gene>
<feature type="domain" description="DDE-1" evidence="1">
    <location>
        <begin position="6"/>
        <end position="146"/>
    </location>
</feature>
<dbReference type="EMBL" id="FR824240">
    <property type="protein sequence ID" value="CCA23463.1"/>
    <property type="molecule type" value="Genomic_DNA"/>
</dbReference>
<dbReference type="GO" id="GO:0003676">
    <property type="term" value="F:nucleic acid binding"/>
    <property type="evidence" value="ECO:0007669"/>
    <property type="project" value="InterPro"/>
</dbReference>
<proteinExistence type="predicted"/>
<protein>
    <submittedName>
        <fullName evidence="2">AlNc14C195G8538 protein</fullName>
    </submittedName>
</protein>
<dbReference type="AlphaFoldDB" id="F0WQ58"/>